<evidence type="ECO:0000256" key="1">
    <source>
        <dbReference type="ARBA" id="ARBA00008987"/>
    </source>
</evidence>
<dbReference type="InterPro" id="IPR005746">
    <property type="entry name" value="Thioredoxin"/>
</dbReference>
<name>A0A1G2Q316_9BACT</name>
<evidence type="ECO:0000256" key="9">
    <source>
        <dbReference type="PIRSR" id="PIRSR000077-4"/>
    </source>
</evidence>
<dbReference type="PRINTS" id="PR00421">
    <property type="entry name" value="THIOREDOXIN"/>
</dbReference>
<feature type="domain" description="Thioredoxin" evidence="10">
    <location>
        <begin position="1"/>
        <end position="108"/>
    </location>
</feature>
<dbReference type="GO" id="GO:0045454">
    <property type="term" value="P:cell redox homeostasis"/>
    <property type="evidence" value="ECO:0007669"/>
    <property type="project" value="TreeGrafter"/>
</dbReference>
<keyword evidence="2" id="KW-0813">Transport</keyword>
<evidence type="ECO:0000313" key="12">
    <source>
        <dbReference type="Proteomes" id="UP000178936"/>
    </source>
</evidence>
<dbReference type="CDD" id="cd02947">
    <property type="entry name" value="TRX_family"/>
    <property type="match status" value="1"/>
</dbReference>
<dbReference type="EMBL" id="MHTB01000030">
    <property type="protein sequence ID" value="OHA54968.1"/>
    <property type="molecule type" value="Genomic_DNA"/>
</dbReference>
<keyword evidence="3" id="KW-0249">Electron transport</keyword>
<evidence type="ECO:0000256" key="7">
    <source>
        <dbReference type="PIRNR" id="PIRNR000077"/>
    </source>
</evidence>
<dbReference type="PANTHER" id="PTHR45663:SF11">
    <property type="entry name" value="GEO12009P1"/>
    <property type="match status" value="1"/>
</dbReference>
<keyword evidence="5 9" id="KW-0676">Redox-active center</keyword>
<dbReference type="PANTHER" id="PTHR45663">
    <property type="entry name" value="GEO12009P1"/>
    <property type="match status" value="1"/>
</dbReference>
<proteinExistence type="inferred from homology"/>
<dbReference type="PROSITE" id="PS51352">
    <property type="entry name" value="THIOREDOXIN_2"/>
    <property type="match status" value="1"/>
</dbReference>
<dbReference type="Proteomes" id="UP000178936">
    <property type="component" value="Unassembled WGS sequence"/>
</dbReference>
<feature type="disulfide bond" description="Redox-active" evidence="9">
    <location>
        <begin position="31"/>
        <end position="34"/>
    </location>
</feature>
<evidence type="ECO:0000256" key="4">
    <source>
        <dbReference type="ARBA" id="ARBA00023157"/>
    </source>
</evidence>
<sequence>MAEVELTEQNFEAEVLKSAVPVLVDFWAPWCGPCRIQGPIIEDLASEIDASKAKVGKLNVDEASSVASHYGILSIPTLAIFKAGQVVEHFVGVQAKETLKSALEKHLA</sequence>
<dbReference type="GO" id="GO:0005829">
    <property type="term" value="C:cytosol"/>
    <property type="evidence" value="ECO:0007669"/>
    <property type="project" value="TreeGrafter"/>
</dbReference>
<dbReference type="GO" id="GO:0015035">
    <property type="term" value="F:protein-disulfide reductase activity"/>
    <property type="evidence" value="ECO:0007669"/>
    <property type="project" value="UniProtKB-UniRule"/>
</dbReference>
<evidence type="ECO:0000313" key="11">
    <source>
        <dbReference type="EMBL" id="OHA54968.1"/>
    </source>
</evidence>
<dbReference type="NCBIfam" id="TIGR01068">
    <property type="entry name" value="thioredoxin"/>
    <property type="match status" value="1"/>
</dbReference>
<dbReference type="AlphaFoldDB" id="A0A1G2Q316"/>
<evidence type="ECO:0000256" key="3">
    <source>
        <dbReference type="ARBA" id="ARBA00022982"/>
    </source>
</evidence>
<accession>A0A1G2Q316</accession>
<evidence type="ECO:0000256" key="8">
    <source>
        <dbReference type="PIRSR" id="PIRSR000077-1"/>
    </source>
</evidence>
<organism evidence="11 12">
    <name type="scientific">Candidatus Veblenbacteria bacterium RIFOXYA2_FULL_43_9</name>
    <dbReference type="NCBI Taxonomy" id="1802425"/>
    <lineage>
        <taxon>Bacteria</taxon>
        <taxon>Candidatus Vebleniibacteriota</taxon>
    </lineage>
</organism>
<comment type="caution">
    <text evidence="11">The sequence shown here is derived from an EMBL/GenBank/DDBJ whole genome shotgun (WGS) entry which is preliminary data.</text>
</comment>
<dbReference type="InterPro" id="IPR017937">
    <property type="entry name" value="Thioredoxin_CS"/>
</dbReference>
<feature type="active site" description="Nucleophile" evidence="8">
    <location>
        <position position="31"/>
    </location>
</feature>
<dbReference type="Pfam" id="PF00085">
    <property type="entry name" value="Thioredoxin"/>
    <property type="match status" value="1"/>
</dbReference>
<dbReference type="PROSITE" id="PS00194">
    <property type="entry name" value="THIOREDOXIN_1"/>
    <property type="match status" value="1"/>
</dbReference>
<keyword evidence="4 9" id="KW-1015">Disulfide bond</keyword>
<evidence type="ECO:0000259" key="10">
    <source>
        <dbReference type="PROSITE" id="PS51352"/>
    </source>
</evidence>
<evidence type="ECO:0000256" key="5">
    <source>
        <dbReference type="ARBA" id="ARBA00023284"/>
    </source>
</evidence>
<dbReference type="InterPro" id="IPR013766">
    <property type="entry name" value="Thioredoxin_domain"/>
</dbReference>
<evidence type="ECO:0000256" key="6">
    <source>
        <dbReference type="NCBIfam" id="TIGR01068"/>
    </source>
</evidence>
<feature type="active site" description="Nucleophile" evidence="8">
    <location>
        <position position="34"/>
    </location>
</feature>
<dbReference type="SUPFAM" id="SSF52833">
    <property type="entry name" value="Thioredoxin-like"/>
    <property type="match status" value="1"/>
</dbReference>
<evidence type="ECO:0000256" key="2">
    <source>
        <dbReference type="ARBA" id="ARBA00022448"/>
    </source>
</evidence>
<gene>
    <name evidence="11" type="ORF">A2226_00040</name>
</gene>
<dbReference type="Gene3D" id="3.40.30.10">
    <property type="entry name" value="Glutaredoxin"/>
    <property type="match status" value="1"/>
</dbReference>
<dbReference type="FunFam" id="3.40.30.10:FF:000001">
    <property type="entry name" value="Thioredoxin"/>
    <property type="match status" value="1"/>
</dbReference>
<feature type="site" description="Contributes to redox potential value" evidence="8">
    <location>
        <position position="32"/>
    </location>
</feature>
<feature type="site" description="Contributes to redox potential value" evidence="8">
    <location>
        <position position="33"/>
    </location>
</feature>
<reference evidence="11 12" key="1">
    <citation type="journal article" date="2016" name="Nat. Commun.">
        <title>Thousands of microbial genomes shed light on interconnected biogeochemical processes in an aquifer system.</title>
        <authorList>
            <person name="Anantharaman K."/>
            <person name="Brown C.T."/>
            <person name="Hug L.A."/>
            <person name="Sharon I."/>
            <person name="Castelle C.J."/>
            <person name="Probst A.J."/>
            <person name="Thomas B.C."/>
            <person name="Singh A."/>
            <person name="Wilkins M.J."/>
            <person name="Karaoz U."/>
            <person name="Brodie E.L."/>
            <person name="Williams K.H."/>
            <person name="Hubbard S.S."/>
            <person name="Banfield J.F."/>
        </authorList>
    </citation>
    <scope>NUCLEOTIDE SEQUENCE [LARGE SCALE GENOMIC DNA]</scope>
</reference>
<dbReference type="InterPro" id="IPR036249">
    <property type="entry name" value="Thioredoxin-like_sf"/>
</dbReference>
<feature type="site" description="Deprotonates C-terminal active site Cys" evidence="8">
    <location>
        <position position="25"/>
    </location>
</feature>
<dbReference type="PIRSF" id="PIRSF000077">
    <property type="entry name" value="Thioredoxin"/>
    <property type="match status" value="1"/>
</dbReference>
<comment type="similarity">
    <text evidence="1 7">Belongs to the thioredoxin family.</text>
</comment>
<protein>
    <recommendedName>
        <fullName evidence="6 7">Thioredoxin</fullName>
    </recommendedName>
</protein>